<name>A0ABQ3T3L9_9ACTN</name>
<accession>A0ABQ3T3L9</accession>
<comment type="caution">
    <text evidence="2">The sequence shown here is derived from an EMBL/GenBank/DDBJ whole genome shotgun (WGS) entry which is preliminary data.</text>
</comment>
<dbReference type="Proteomes" id="UP000608522">
    <property type="component" value="Unassembled WGS sequence"/>
</dbReference>
<evidence type="ECO:0000313" key="3">
    <source>
        <dbReference type="Proteomes" id="UP000608522"/>
    </source>
</evidence>
<evidence type="ECO:0008006" key="4">
    <source>
        <dbReference type="Google" id="ProtNLM"/>
    </source>
</evidence>
<protein>
    <recommendedName>
        <fullName evidence="4">Transposase</fullName>
    </recommendedName>
</protein>
<organism evidence="2 3">
    <name type="scientific">Streptomyces spororaveus</name>
    <dbReference type="NCBI Taxonomy" id="284039"/>
    <lineage>
        <taxon>Bacteria</taxon>
        <taxon>Bacillati</taxon>
        <taxon>Actinomycetota</taxon>
        <taxon>Actinomycetes</taxon>
        <taxon>Kitasatosporales</taxon>
        <taxon>Streptomycetaceae</taxon>
        <taxon>Streptomyces</taxon>
    </lineage>
</organism>
<keyword evidence="3" id="KW-1185">Reference proteome</keyword>
<reference evidence="3" key="1">
    <citation type="submission" date="2023-07" db="EMBL/GenBank/DDBJ databases">
        <title>Whole genome shotgun sequence of Streptomyces spororaveus NBRC 15456.</title>
        <authorList>
            <person name="Komaki H."/>
            <person name="Tamura T."/>
        </authorList>
    </citation>
    <scope>NUCLEOTIDE SEQUENCE [LARGE SCALE GENOMIC DNA]</scope>
    <source>
        <strain evidence="3">NBRC 15456</strain>
    </source>
</reference>
<evidence type="ECO:0000313" key="2">
    <source>
        <dbReference type="EMBL" id="GHI74950.1"/>
    </source>
</evidence>
<dbReference type="EMBL" id="BNED01000003">
    <property type="protein sequence ID" value="GHI74950.1"/>
    <property type="molecule type" value="Genomic_DNA"/>
</dbReference>
<evidence type="ECO:0000256" key="1">
    <source>
        <dbReference type="SAM" id="MobiDB-lite"/>
    </source>
</evidence>
<feature type="region of interest" description="Disordered" evidence="1">
    <location>
        <begin position="63"/>
        <end position="107"/>
    </location>
</feature>
<gene>
    <name evidence="2" type="ORF">Sspor_05110</name>
</gene>
<feature type="compositionally biased region" description="Low complexity" evidence="1">
    <location>
        <begin position="70"/>
        <end position="80"/>
    </location>
</feature>
<proteinExistence type="predicted"/>
<sequence>MKGCEAVKTVRMPEDPDELVDAIAVAVQAGDDRCIGVLLDQLKEVAGLAHLIRLHHRLLEASGPRGVTGTGASVAGAPSGKRGDCSDGTQMALHSSGDAWRRRAMSS</sequence>